<dbReference type="RefSeq" id="WP_230273985.1">
    <property type="nucleotide sequence ID" value="NZ_JAJKFW010000023.1"/>
</dbReference>
<comment type="similarity">
    <text evidence="1 2">Belongs to the UPF0178 family.</text>
</comment>
<evidence type="ECO:0000313" key="4">
    <source>
        <dbReference type="Proteomes" id="UP001430306"/>
    </source>
</evidence>
<keyword evidence="4" id="KW-1185">Reference proteome</keyword>
<evidence type="ECO:0000313" key="3">
    <source>
        <dbReference type="EMBL" id="MCC9643037.1"/>
    </source>
</evidence>
<reference evidence="3" key="1">
    <citation type="submission" date="2021-11" db="EMBL/GenBank/DDBJ databases">
        <title>Genome sequence.</title>
        <authorList>
            <person name="Sun Q."/>
        </authorList>
    </citation>
    <scope>NUCLEOTIDE SEQUENCE</scope>
    <source>
        <strain evidence="3">JC740</strain>
    </source>
</reference>
<evidence type="ECO:0000256" key="2">
    <source>
        <dbReference type="HAMAP-Rule" id="MF_00489"/>
    </source>
</evidence>
<dbReference type="Proteomes" id="UP001430306">
    <property type="component" value="Unassembled WGS sequence"/>
</dbReference>
<comment type="caution">
    <text evidence="3">The sequence shown here is derived from an EMBL/GenBank/DDBJ whole genome shotgun (WGS) entry which is preliminary data.</text>
</comment>
<dbReference type="PANTHER" id="PTHR35146:SF1">
    <property type="entry name" value="UPF0178 PROTEIN YAII"/>
    <property type="match status" value="1"/>
</dbReference>
<dbReference type="PANTHER" id="PTHR35146">
    <property type="entry name" value="UPF0178 PROTEIN YAII"/>
    <property type="match status" value="1"/>
</dbReference>
<name>A0ABS8NHL7_9BACT</name>
<organism evidence="3 4">
    <name type="scientific">Rhodopirellula halodulae</name>
    <dbReference type="NCBI Taxonomy" id="2894198"/>
    <lineage>
        <taxon>Bacteria</taxon>
        <taxon>Pseudomonadati</taxon>
        <taxon>Planctomycetota</taxon>
        <taxon>Planctomycetia</taxon>
        <taxon>Pirellulales</taxon>
        <taxon>Pirellulaceae</taxon>
        <taxon>Rhodopirellula</taxon>
    </lineage>
</organism>
<protein>
    <recommendedName>
        <fullName evidence="2">UPF0178 protein LOC71_12190</fullName>
    </recommendedName>
</protein>
<dbReference type="NCBIfam" id="NF001095">
    <property type="entry name" value="PRK00124.1"/>
    <property type="match status" value="1"/>
</dbReference>
<dbReference type="HAMAP" id="MF_00489">
    <property type="entry name" value="UPF0178"/>
    <property type="match status" value="1"/>
</dbReference>
<evidence type="ECO:0000256" key="1">
    <source>
        <dbReference type="ARBA" id="ARBA00008522"/>
    </source>
</evidence>
<accession>A0ABS8NHL7</accession>
<dbReference type="EMBL" id="JAJKFW010000023">
    <property type="protein sequence ID" value="MCC9643037.1"/>
    <property type="molecule type" value="Genomic_DNA"/>
</dbReference>
<gene>
    <name evidence="3" type="ORF">LOC71_12190</name>
</gene>
<dbReference type="Pfam" id="PF02639">
    <property type="entry name" value="DUF188"/>
    <property type="match status" value="1"/>
</dbReference>
<dbReference type="InterPro" id="IPR003791">
    <property type="entry name" value="UPF0178"/>
</dbReference>
<dbReference type="CDD" id="cd18720">
    <property type="entry name" value="PIN_YqxD-like"/>
    <property type="match status" value="1"/>
</dbReference>
<proteinExistence type="inferred from homology"/>
<sequence length="156" mass="16783">MKIWIDADAAPRDVKEVVFRAANRLQIETILVANSMVTTPANATTVRCVVVRDGADQADRYIVRHGEPGDLAVTADLPLAGLLVDKGLAVVDPRGEEYSSANIASRLSMRNFMDQLRGAGMETGGSASYGPKDKKAFASTFDRLLTRAIRRASSSS</sequence>